<comment type="caution">
    <text evidence="1">The sequence shown here is derived from an EMBL/GenBank/DDBJ whole genome shotgun (WGS) entry which is preliminary data.</text>
</comment>
<evidence type="ECO:0000313" key="1">
    <source>
        <dbReference type="EMBL" id="GAI26489.1"/>
    </source>
</evidence>
<sequence>MDARVARPWMRDPKNFKYEHLIAWVKENRGELLAAILTMARAWITAGKPITTGLPALGGFEDWVNIVGSILTHAGLGGFLENLDFMYSQSDVETAQWEAFFGTWHDIIGEEPVTSAELITHIKENPDLRSTLPDIIGDTEAKNYSVKVGQNLGKRNGVQYPTGLELKKAGTSHRAITWKVVKFTDSTSPLFSYKSEVSEVINTQAHKAFENSDKKEDKEDR</sequence>
<gene>
    <name evidence="1" type="ORF">S06H3_33997</name>
</gene>
<protein>
    <submittedName>
        <fullName evidence="1">Uncharacterized protein</fullName>
    </submittedName>
</protein>
<proteinExistence type="predicted"/>
<feature type="non-terminal residue" evidence="1">
    <location>
        <position position="221"/>
    </location>
</feature>
<dbReference type="EMBL" id="BARV01020364">
    <property type="protein sequence ID" value="GAI26489.1"/>
    <property type="molecule type" value="Genomic_DNA"/>
</dbReference>
<accession>X1P6G1</accession>
<name>X1P6G1_9ZZZZ</name>
<reference evidence="1" key="1">
    <citation type="journal article" date="2014" name="Front. Microbiol.">
        <title>High frequency of phylogenetically diverse reductive dehalogenase-homologous genes in deep subseafloor sedimentary metagenomes.</title>
        <authorList>
            <person name="Kawai M."/>
            <person name="Futagami T."/>
            <person name="Toyoda A."/>
            <person name="Takaki Y."/>
            <person name="Nishi S."/>
            <person name="Hori S."/>
            <person name="Arai W."/>
            <person name="Tsubouchi T."/>
            <person name="Morono Y."/>
            <person name="Uchiyama I."/>
            <person name="Ito T."/>
            <person name="Fujiyama A."/>
            <person name="Inagaki F."/>
            <person name="Takami H."/>
        </authorList>
    </citation>
    <scope>NUCLEOTIDE SEQUENCE</scope>
    <source>
        <strain evidence="1">Expedition CK06-06</strain>
    </source>
</reference>
<organism evidence="1">
    <name type="scientific">marine sediment metagenome</name>
    <dbReference type="NCBI Taxonomy" id="412755"/>
    <lineage>
        <taxon>unclassified sequences</taxon>
        <taxon>metagenomes</taxon>
        <taxon>ecological metagenomes</taxon>
    </lineage>
</organism>
<dbReference type="AlphaFoldDB" id="X1P6G1"/>